<evidence type="ECO:0000313" key="2">
    <source>
        <dbReference type="EMBL" id="MBB5803446.1"/>
    </source>
</evidence>
<evidence type="ECO:0000313" key="3">
    <source>
        <dbReference type="Proteomes" id="UP000552097"/>
    </source>
</evidence>
<accession>A0A7W9HJW7</accession>
<evidence type="ECO:0000256" key="1">
    <source>
        <dbReference type="SAM" id="Phobius"/>
    </source>
</evidence>
<name>A0A7W9HJW7_9PSEU</name>
<organism evidence="2 3">
    <name type="scientific">Saccharothrix ecbatanensis</name>
    <dbReference type="NCBI Taxonomy" id="1105145"/>
    <lineage>
        <taxon>Bacteria</taxon>
        <taxon>Bacillati</taxon>
        <taxon>Actinomycetota</taxon>
        <taxon>Actinomycetes</taxon>
        <taxon>Pseudonocardiales</taxon>
        <taxon>Pseudonocardiaceae</taxon>
        <taxon>Saccharothrix</taxon>
    </lineage>
</organism>
<feature type="transmembrane region" description="Helical" evidence="1">
    <location>
        <begin position="45"/>
        <end position="66"/>
    </location>
</feature>
<dbReference type="EMBL" id="JACHMO010000001">
    <property type="protein sequence ID" value="MBB5803446.1"/>
    <property type="molecule type" value="Genomic_DNA"/>
</dbReference>
<keyword evidence="3" id="KW-1185">Reference proteome</keyword>
<protein>
    <submittedName>
        <fullName evidence="2">Uncharacterized protein</fullName>
    </submittedName>
</protein>
<gene>
    <name evidence="2" type="ORF">F4560_003214</name>
</gene>
<dbReference type="RefSeq" id="WP_184920793.1">
    <property type="nucleotide sequence ID" value="NZ_JACHMO010000001.1"/>
</dbReference>
<sequence>MLIIATVGPPVSGHTLGVVLGRMLFPWLLATLITWLFLRRRHPAFWITALTALPSFTSLMILFTGIHTANRT</sequence>
<feature type="transmembrane region" description="Helical" evidence="1">
    <location>
        <begin position="19"/>
        <end position="38"/>
    </location>
</feature>
<keyword evidence="1" id="KW-0472">Membrane</keyword>
<reference evidence="2 3" key="1">
    <citation type="submission" date="2020-08" db="EMBL/GenBank/DDBJ databases">
        <title>Sequencing the genomes of 1000 actinobacteria strains.</title>
        <authorList>
            <person name="Klenk H.-P."/>
        </authorList>
    </citation>
    <scope>NUCLEOTIDE SEQUENCE [LARGE SCALE GENOMIC DNA]</scope>
    <source>
        <strain evidence="2 3">DSM 45486</strain>
    </source>
</reference>
<keyword evidence="1" id="KW-0812">Transmembrane</keyword>
<dbReference type="Proteomes" id="UP000552097">
    <property type="component" value="Unassembled WGS sequence"/>
</dbReference>
<dbReference type="AlphaFoldDB" id="A0A7W9HJW7"/>
<proteinExistence type="predicted"/>
<keyword evidence="1" id="KW-1133">Transmembrane helix</keyword>
<comment type="caution">
    <text evidence="2">The sequence shown here is derived from an EMBL/GenBank/DDBJ whole genome shotgun (WGS) entry which is preliminary data.</text>
</comment>